<reference evidence="3" key="1">
    <citation type="journal article" date="2019" name="Int. J. Syst. Evol. Microbiol.">
        <title>The Global Catalogue of Microorganisms (GCM) 10K type strain sequencing project: providing services to taxonomists for standard genome sequencing and annotation.</title>
        <authorList>
            <consortium name="The Broad Institute Genomics Platform"/>
            <consortium name="The Broad Institute Genome Sequencing Center for Infectious Disease"/>
            <person name="Wu L."/>
            <person name="Ma J."/>
        </authorList>
    </citation>
    <scope>NUCLEOTIDE SEQUENCE [LARGE SCALE GENOMIC DNA]</scope>
    <source>
        <strain evidence="3">IBRC-M 10490</strain>
    </source>
</reference>
<dbReference type="RefSeq" id="WP_378561718.1">
    <property type="nucleotide sequence ID" value="NZ_JBHSDL010000014.1"/>
</dbReference>
<accession>A0ABV8VIP6</accession>
<organism evidence="2 3">
    <name type="scientific">Nocardia halotolerans</name>
    <dbReference type="NCBI Taxonomy" id="1755878"/>
    <lineage>
        <taxon>Bacteria</taxon>
        <taxon>Bacillati</taxon>
        <taxon>Actinomycetota</taxon>
        <taxon>Actinomycetes</taxon>
        <taxon>Mycobacteriales</taxon>
        <taxon>Nocardiaceae</taxon>
        <taxon>Nocardia</taxon>
    </lineage>
</organism>
<dbReference type="Proteomes" id="UP001595844">
    <property type="component" value="Unassembled WGS sequence"/>
</dbReference>
<evidence type="ECO:0008006" key="4">
    <source>
        <dbReference type="Google" id="ProtNLM"/>
    </source>
</evidence>
<feature type="chain" id="PRO_5046359664" description="Secreted protein" evidence="1">
    <location>
        <begin position="30"/>
        <end position="96"/>
    </location>
</feature>
<gene>
    <name evidence="2" type="ORF">ACFO5K_14375</name>
</gene>
<proteinExistence type="predicted"/>
<protein>
    <recommendedName>
        <fullName evidence="4">Secreted protein</fullName>
    </recommendedName>
</protein>
<dbReference type="EMBL" id="JBHSDL010000014">
    <property type="protein sequence ID" value="MFC4375282.1"/>
    <property type="molecule type" value="Genomic_DNA"/>
</dbReference>
<name>A0ABV8VIP6_9NOCA</name>
<keyword evidence="3" id="KW-1185">Reference proteome</keyword>
<comment type="caution">
    <text evidence="2">The sequence shown here is derived from an EMBL/GenBank/DDBJ whole genome shotgun (WGS) entry which is preliminary data.</text>
</comment>
<keyword evidence="1" id="KW-0732">Signal</keyword>
<evidence type="ECO:0000313" key="2">
    <source>
        <dbReference type="EMBL" id="MFC4375282.1"/>
    </source>
</evidence>
<feature type="signal peptide" evidence="1">
    <location>
        <begin position="1"/>
        <end position="29"/>
    </location>
</feature>
<evidence type="ECO:0000256" key="1">
    <source>
        <dbReference type="SAM" id="SignalP"/>
    </source>
</evidence>
<sequence length="96" mass="9104">MRTRTLTTAVFTLATAGLLLGATAPTAAADDPAGSASLSKLVTELVTTGSGPGLLTGSNDAAVGTGSSDLAGALLCGLISISDADGITICTTGPVP</sequence>
<evidence type="ECO:0000313" key="3">
    <source>
        <dbReference type="Proteomes" id="UP001595844"/>
    </source>
</evidence>